<keyword evidence="12" id="KW-0804">Transcription</keyword>
<dbReference type="InterPro" id="IPR003265">
    <property type="entry name" value="HhH-GPD_domain"/>
</dbReference>
<comment type="cofactor">
    <cofactor evidence="2">
        <name>Zn(2+)</name>
        <dbReference type="ChEBI" id="CHEBI:29105"/>
    </cofactor>
</comment>
<dbReference type="SMART" id="SM01009">
    <property type="entry name" value="AlkA_N"/>
    <property type="match status" value="1"/>
</dbReference>
<dbReference type="InterPro" id="IPR018062">
    <property type="entry name" value="HTH_AraC-typ_CS"/>
</dbReference>
<dbReference type="InterPro" id="IPR004026">
    <property type="entry name" value="Ada_DNA_repair_Zn-bd"/>
</dbReference>
<evidence type="ECO:0000256" key="12">
    <source>
        <dbReference type="ARBA" id="ARBA00023163"/>
    </source>
</evidence>
<evidence type="ECO:0000256" key="4">
    <source>
        <dbReference type="ARBA" id="ARBA00022603"/>
    </source>
</evidence>
<dbReference type="Pfam" id="PF02805">
    <property type="entry name" value="Ada_Zn_binding"/>
    <property type="match status" value="1"/>
</dbReference>
<keyword evidence="8" id="KW-0862">Zinc</keyword>
<dbReference type="Gene3D" id="1.10.10.60">
    <property type="entry name" value="Homeodomain-like"/>
    <property type="match status" value="2"/>
</dbReference>
<evidence type="ECO:0000313" key="15">
    <source>
        <dbReference type="EMBL" id="QIZ76134.1"/>
    </source>
</evidence>
<dbReference type="GO" id="GO:0005737">
    <property type="term" value="C:cytoplasm"/>
    <property type="evidence" value="ECO:0007669"/>
    <property type="project" value="TreeGrafter"/>
</dbReference>
<dbReference type="GO" id="GO:0032259">
    <property type="term" value="P:methylation"/>
    <property type="evidence" value="ECO:0007669"/>
    <property type="project" value="UniProtKB-KW"/>
</dbReference>
<dbReference type="EC" id="3.2.2.21" evidence="3"/>
<keyword evidence="16" id="KW-1185">Reference proteome</keyword>
<dbReference type="PROSITE" id="PS01124">
    <property type="entry name" value="HTH_ARAC_FAMILY_2"/>
    <property type="match status" value="1"/>
</dbReference>
<evidence type="ECO:0000256" key="10">
    <source>
        <dbReference type="ARBA" id="ARBA00023125"/>
    </source>
</evidence>
<dbReference type="PANTHER" id="PTHR43003:SF13">
    <property type="entry name" value="DNA-3-METHYLADENINE GLYCOSYLASE 2"/>
    <property type="match status" value="1"/>
</dbReference>
<keyword evidence="7" id="KW-0227">DNA damage</keyword>
<evidence type="ECO:0000256" key="2">
    <source>
        <dbReference type="ARBA" id="ARBA00001947"/>
    </source>
</evidence>
<accession>A0A6H1UAR7</accession>
<evidence type="ECO:0000256" key="7">
    <source>
        <dbReference type="ARBA" id="ARBA00022763"/>
    </source>
</evidence>
<dbReference type="RefSeq" id="WP_168659394.1">
    <property type="nucleotide sequence ID" value="NZ_CP051180.1"/>
</dbReference>
<dbReference type="PROSITE" id="PS00041">
    <property type="entry name" value="HTH_ARAC_FAMILY_1"/>
    <property type="match status" value="1"/>
</dbReference>
<sequence>MTTLTLSSQQCRQARLAKDPRFDGRFFTGVHSTKIYCRSVCPVHPPLEKNVSYFATPAEAEQAGLRPCLRCRPELAPPGADWRKHQPRLSRAVTLLHSHDVTSVRELAQACYLSERQLRRLFQQHLGVSPLQALQTHRLLQAKQLLTDSSLTITEVAYASGYQSVRRFNDAFVQHYRLAPSRFRQQTDVSESSALVLRLPFRRPFDYQNLLGFFEARAIDGVEWVEDGRFHKRLSPSQNMMVEMGEQQLLVTLTGVAPQHLPDYRLRLRRMWDLDADPLIIATDLNKQPSMAALVEAYPGLRLAAYWDGWEALLRAILGQQVTIEAGRKLLSKLVAIHTDAGGFGLPSPQQLLSLDIAPLGIPGSRKQTLYRVAAAAVDWDLHRWPDVERLSEPLLAVKGVGPWTVAYWRLRSGMDSDSLPSGDVVLRKAAAQQGLANDAAELEVVAQLWRPWRSYATNLLWRSTVEGNDVL</sequence>
<dbReference type="Pfam" id="PF06029">
    <property type="entry name" value="AlkA_N"/>
    <property type="match status" value="1"/>
</dbReference>
<keyword evidence="6" id="KW-0479">Metal-binding</keyword>
<keyword evidence="4" id="KW-0489">Methyltransferase</keyword>
<dbReference type="Proteomes" id="UP000501602">
    <property type="component" value="Chromosome"/>
</dbReference>
<feature type="domain" description="HTH araC/xylS-type" evidence="14">
    <location>
        <begin position="87"/>
        <end position="186"/>
    </location>
</feature>
<dbReference type="InterPro" id="IPR037046">
    <property type="entry name" value="AlkA_N_sf"/>
</dbReference>
<dbReference type="SUPFAM" id="SSF57884">
    <property type="entry name" value="Ada DNA repair protein, N-terminal domain (N-Ada 10)"/>
    <property type="match status" value="1"/>
</dbReference>
<gene>
    <name evidence="15" type="ORF">HER31_04040</name>
</gene>
<organism evidence="15 16">
    <name type="scientific">Ferrimonas lipolytica</name>
    <dbReference type="NCBI Taxonomy" id="2724191"/>
    <lineage>
        <taxon>Bacteria</taxon>
        <taxon>Pseudomonadati</taxon>
        <taxon>Pseudomonadota</taxon>
        <taxon>Gammaproteobacteria</taxon>
        <taxon>Alteromonadales</taxon>
        <taxon>Ferrimonadaceae</taxon>
        <taxon>Ferrimonas</taxon>
    </lineage>
</organism>
<dbReference type="GO" id="GO:0006285">
    <property type="term" value="P:base-excision repair, AP site formation"/>
    <property type="evidence" value="ECO:0007669"/>
    <property type="project" value="TreeGrafter"/>
</dbReference>
<dbReference type="InterPro" id="IPR035451">
    <property type="entry name" value="Ada-like_dom_sf"/>
</dbReference>
<evidence type="ECO:0000256" key="9">
    <source>
        <dbReference type="ARBA" id="ARBA00023015"/>
    </source>
</evidence>
<dbReference type="InterPro" id="IPR011257">
    <property type="entry name" value="DNA_glycosylase"/>
</dbReference>
<dbReference type="InterPro" id="IPR010316">
    <property type="entry name" value="AlkA_N"/>
</dbReference>
<dbReference type="GO" id="GO:0003700">
    <property type="term" value="F:DNA-binding transcription factor activity"/>
    <property type="evidence" value="ECO:0007669"/>
    <property type="project" value="InterPro"/>
</dbReference>
<evidence type="ECO:0000256" key="11">
    <source>
        <dbReference type="ARBA" id="ARBA00023159"/>
    </source>
</evidence>
<evidence type="ECO:0000256" key="8">
    <source>
        <dbReference type="ARBA" id="ARBA00022833"/>
    </source>
</evidence>
<keyword evidence="10" id="KW-0238">DNA-binding</keyword>
<keyword evidence="5" id="KW-0808">Transferase</keyword>
<protein>
    <recommendedName>
        <fullName evidence="3">DNA-3-methyladenine glycosylase II</fullName>
        <ecNumber evidence="3">3.2.2.21</ecNumber>
    </recommendedName>
</protein>
<dbReference type="SMART" id="SM00342">
    <property type="entry name" value="HTH_ARAC"/>
    <property type="match status" value="1"/>
</dbReference>
<reference evidence="15 16" key="1">
    <citation type="submission" date="2020-04" db="EMBL/GenBank/DDBJ databases">
        <title>Ferrimonas sp. S7 isolated from sea water.</title>
        <authorList>
            <person name="Bae S.S."/>
            <person name="Baek K."/>
        </authorList>
    </citation>
    <scope>NUCLEOTIDE SEQUENCE [LARGE SCALE GENOMIC DNA]</scope>
    <source>
        <strain evidence="15 16">S7</strain>
    </source>
</reference>
<proteinExistence type="predicted"/>
<dbReference type="GO" id="GO:0008270">
    <property type="term" value="F:zinc ion binding"/>
    <property type="evidence" value="ECO:0007669"/>
    <property type="project" value="InterPro"/>
</dbReference>
<dbReference type="GO" id="GO:0006307">
    <property type="term" value="P:DNA alkylation repair"/>
    <property type="evidence" value="ECO:0007669"/>
    <property type="project" value="TreeGrafter"/>
</dbReference>
<dbReference type="AlphaFoldDB" id="A0A6H1UAR7"/>
<dbReference type="GO" id="GO:0032993">
    <property type="term" value="C:protein-DNA complex"/>
    <property type="evidence" value="ECO:0007669"/>
    <property type="project" value="TreeGrafter"/>
</dbReference>
<dbReference type="GO" id="GO:0043916">
    <property type="term" value="F:DNA-7-methylguanine glycosylase activity"/>
    <property type="evidence" value="ECO:0007669"/>
    <property type="project" value="TreeGrafter"/>
</dbReference>
<evidence type="ECO:0000256" key="5">
    <source>
        <dbReference type="ARBA" id="ARBA00022679"/>
    </source>
</evidence>
<dbReference type="SUPFAM" id="SSF48150">
    <property type="entry name" value="DNA-glycosylase"/>
    <property type="match status" value="1"/>
</dbReference>
<keyword evidence="9" id="KW-0805">Transcription regulation</keyword>
<evidence type="ECO:0000313" key="16">
    <source>
        <dbReference type="Proteomes" id="UP000501602"/>
    </source>
</evidence>
<dbReference type="EMBL" id="CP051180">
    <property type="protein sequence ID" value="QIZ76134.1"/>
    <property type="molecule type" value="Genomic_DNA"/>
</dbReference>
<dbReference type="GO" id="GO:0032131">
    <property type="term" value="F:alkylated DNA binding"/>
    <property type="evidence" value="ECO:0007669"/>
    <property type="project" value="TreeGrafter"/>
</dbReference>
<name>A0A6H1UAR7_9GAMM</name>
<dbReference type="GO" id="GO:0043565">
    <property type="term" value="F:sequence-specific DNA binding"/>
    <property type="evidence" value="ECO:0007669"/>
    <property type="project" value="InterPro"/>
</dbReference>
<evidence type="ECO:0000256" key="13">
    <source>
        <dbReference type="ARBA" id="ARBA00023204"/>
    </source>
</evidence>
<dbReference type="InterPro" id="IPR018060">
    <property type="entry name" value="HTH_AraC"/>
</dbReference>
<dbReference type="CDD" id="cd00056">
    <property type="entry name" value="ENDO3c"/>
    <property type="match status" value="1"/>
</dbReference>
<keyword evidence="13" id="KW-0234">DNA repair</keyword>
<evidence type="ECO:0000256" key="1">
    <source>
        <dbReference type="ARBA" id="ARBA00000086"/>
    </source>
</evidence>
<dbReference type="Gene3D" id="1.10.340.30">
    <property type="entry name" value="Hypothetical protein, domain 2"/>
    <property type="match status" value="1"/>
</dbReference>
<comment type="catalytic activity">
    <reaction evidence="1">
        <text>Hydrolysis of alkylated DNA, releasing 3-methyladenine, 3-methylguanine, 7-methylguanine and 7-methyladenine.</text>
        <dbReference type="EC" id="3.2.2.21"/>
    </reaction>
</comment>
<dbReference type="Pfam" id="PF12833">
    <property type="entry name" value="HTH_18"/>
    <property type="match status" value="1"/>
</dbReference>
<keyword evidence="11" id="KW-0010">Activator</keyword>
<evidence type="ECO:0000256" key="6">
    <source>
        <dbReference type="ARBA" id="ARBA00022723"/>
    </source>
</evidence>
<dbReference type="PANTHER" id="PTHR43003">
    <property type="entry name" value="DNA-3-METHYLADENINE GLYCOSYLASE"/>
    <property type="match status" value="1"/>
</dbReference>
<dbReference type="GO" id="GO:0008168">
    <property type="term" value="F:methyltransferase activity"/>
    <property type="evidence" value="ECO:0007669"/>
    <property type="project" value="UniProtKB-KW"/>
</dbReference>
<dbReference type="GO" id="GO:0008725">
    <property type="term" value="F:DNA-3-methyladenine glycosylase activity"/>
    <property type="evidence" value="ECO:0007669"/>
    <property type="project" value="TreeGrafter"/>
</dbReference>
<dbReference type="InterPro" id="IPR009057">
    <property type="entry name" value="Homeodomain-like_sf"/>
</dbReference>
<dbReference type="Gene3D" id="3.40.10.10">
    <property type="entry name" value="DNA Methylphosphotriester Repair Domain"/>
    <property type="match status" value="1"/>
</dbReference>
<dbReference type="Gene3D" id="1.10.1670.10">
    <property type="entry name" value="Helix-hairpin-Helix base-excision DNA repair enzymes (C-terminal)"/>
    <property type="match status" value="1"/>
</dbReference>
<dbReference type="InterPro" id="IPR023170">
    <property type="entry name" value="HhH_base_excis_C"/>
</dbReference>
<evidence type="ECO:0000259" key="14">
    <source>
        <dbReference type="PROSITE" id="PS01124"/>
    </source>
</evidence>
<dbReference type="SUPFAM" id="SSF55945">
    <property type="entry name" value="TATA-box binding protein-like"/>
    <property type="match status" value="1"/>
</dbReference>
<evidence type="ECO:0000256" key="3">
    <source>
        <dbReference type="ARBA" id="ARBA00012000"/>
    </source>
</evidence>
<dbReference type="KEGG" id="fes:HER31_04040"/>
<dbReference type="InterPro" id="IPR051912">
    <property type="entry name" value="Alkylbase_DNA_Glycosylase/TA"/>
</dbReference>
<dbReference type="SMART" id="SM00478">
    <property type="entry name" value="ENDO3c"/>
    <property type="match status" value="1"/>
</dbReference>
<dbReference type="Gene3D" id="3.30.310.20">
    <property type="entry name" value="DNA-3-methyladenine glycosylase AlkA, N-terminal domain"/>
    <property type="match status" value="1"/>
</dbReference>
<dbReference type="SUPFAM" id="SSF46689">
    <property type="entry name" value="Homeodomain-like"/>
    <property type="match status" value="2"/>
</dbReference>